<gene>
    <name evidence="2" type="ORF">UFOVP168_14</name>
</gene>
<feature type="coiled-coil region" evidence="1">
    <location>
        <begin position="160"/>
        <end position="194"/>
    </location>
</feature>
<name>A0A6J7WEC8_9CAUD</name>
<dbReference type="EMBL" id="LR798220">
    <property type="protein sequence ID" value="CAB5194619.1"/>
    <property type="molecule type" value="Genomic_DNA"/>
</dbReference>
<organism evidence="2">
    <name type="scientific">uncultured Caudovirales phage</name>
    <dbReference type="NCBI Taxonomy" id="2100421"/>
    <lineage>
        <taxon>Viruses</taxon>
        <taxon>Duplodnaviria</taxon>
        <taxon>Heunggongvirae</taxon>
        <taxon>Uroviricota</taxon>
        <taxon>Caudoviricetes</taxon>
        <taxon>Peduoviridae</taxon>
        <taxon>Maltschvirus</taxon>
        <taxon>Maltschvirus maltsch</taxon>
    </lineage>
</organism>
<sequence length="195" mass="22029">MNPTTDPTDFDNWGQKPNESRFAADGALHIEFSRKPMMNVALSKEQGRAVYEEEDFIRIHVPGDKLTVIERPVDEIDSRRFADRYAKWKAGQGEAVIGTPINALPGMTQAKVEEYRFFKVLTVEQLAEAQDGLGAKFMSFHEDKRRAKAFLEVARGNAPLEKMQDELRERDVAIEEMKTQIAALQKMAKAKADAA</sequence>
<evidence type="ECO:0000313" key="2">
    <source>
        <dbReference type="EMBL" id="CAB5194619.1"/>
    </source>
</evidence>
<evidence type="ECO:0000256" key="1">
    <source>
        <dbReference type="SAM" id="Coils"/>
    </source>
</evidence>
<keyword evidence="1" id="KW-0175">Coiled coil</keyword>
<protein>
    <submittedName>
        <fullName evidence="2">Uncharacterized protein</fullName>
    </submittedName>
</protein>
<accession>A0A6J7WEC8</accession>
<proteinExistence type="predicted"/>
<reference evidence="2" key="1">
    <citation type="submission" date="2020-05" db="EMBL/GenBank/DDBJ databases">
        <authorList>
            <person name="Chiriac C."/>
            <person name="Salcher M."/>
            <person name="Ghai R."/>
            <person name="Kavagutti S V."/>
        </authorList>
    </citation>
    <scope>NUCLEOTIDE SEQUENCE</scope>
</reference>